<gene>
    <name evidence="13" type="primary">LOC106118405</name>
</gene>
<reference evidence="13" key="1">
    <citation type="submission" date="2025-08" db="UniProtKB">
        <authorList>
            <consortium name="RefSeq"/>
        </authorList>
    </citation>
    <scope>IDENTIFICATION</scope>
</reference>
<keyword evidence="7" id="KW-0969">Cilium</keyword>
<dbReference type="GeneID" id="106118405"/>
<evidence type="ECO:0000256" key="10">
    <source>
        <dbReference type="ARBA" id="ARBA00023273"/>
    </source>
</evidence>
<proteinExistence type="inferred from homology"/>
<evidence type="ECO:0000256" key="1">
    <source>
        <dbReference type="ARBA" id="ARBA00004272"/>
    </source>
</evidence>
<evidence type="ECO:0000256" key="3">
    <source>
        <dbReference type="ARBA" id="ARBA00015087"/>
    </source>
</evidence>
<name>A0AAJ7E9U3_PAPXU</name>
<dbReference type="PANTHER" id="PTHR14605:SF1">
    <property type="entry name" value="TRANSMEMBRANE PROTEIN 231"/>
    <property type="match status" value="1"/>
</dbReference>
<organism evidence="13">
    <name type="scientific">Papilio xuthus</name>
    <name type="common">Asian swallowtail butterfly</name>
    <dbReference type="NCBI Taxonomy" id="66420"/>
    <lineage>
        <taxon>Eukaryota</taxon>
        <taxon>Metazoa</taxon>
        <taxon>Ecdysozoa</taxon>
        <taxon>Arthropoda</taxon>
        <taxon>Hexapoda</taxon>
        <taxon>Insecta</taxon>
        <taxon>Pterygota</taxon>
        <taxon>Neoptera</taxon>
        <taxon>Endopterygota</taxon>
        <taxon>Lepidoptera</taxon>
        <taxon>Glossata</taxon>
        <taxon>Ditrysia</taxon>
        <taxon>Papilionoidea</taxon>
        <taxon>Papilionidae</taxon>
        <taxon>Papilioninae</taxon>
        <taxon>Papilio</taxon>
    </lineage>
</organism>
<evidence type="ECO:0000256" key="9">
    <source>
        <dbReference type="ARBA" id="ARBA00023180"/>
    </source>
</evidence>
<comment type="subcellular location">
    <subcellularLocation>
        <location evidence="1">Cell projection</location>
        <location evidence="1">Cilium membrane</location>
        <topology evidence="1">Multi-pass membrane protein</topology>
    </subcellularLocation>
</comment>
<evidence type="ECO:0000256" key="7">
    <source>
        <dbReference type="ARBA" id="ARBA00023069"/>
    </source>
</evidence>
<dbReference type="PANTHER" id="PTHR14605">
    <property type="entry name" value="CHST5 PROTEIN"/>
    <property type="match status" value="1"/>
</dbReference>
<evidence type="ECO:0000313" key="13">
    <source>
        <dbReference type="RefSeq" id="XP_013168527.1"/>
    </source>
</evidence>
<keyword evidence="5 12" id="KW-0812">Transmembrane</keyword>
<protein>
    <recommendedName>
        <fullName evidence="3">Transmembrane protein 231</fullName>
    </recommendedName>
</protein>
<dbReference type="GO" id="GO:0060271">
    <property type="term" value="P:cilium assembly"/>
    <property type="evidence" value="ECO:0007669"/>
    <property type="project" value="TreeGrafter"/>
</dbReference>
<dbReference type="AlphaFoldDB" id="A0AAJ7E9U3"/>
<feature type="transmembrane region" description="Helical" evidence="12">
    <location>
        <begin position="23"/>
        <end position="43"/>
    </location>
</feature>
<dbReference type="Pfam" id="PF10149">
    <property type="entry name" value="TM231"/>
    <property type="match status" value="1"/>
</dbReference>
<keyword evidence="6 12" id="KW-1133">Transmembrane helix</keyword>
<accession>A0AAJ7E9U3</accession>
<evidence type="ECO:0000256" key="4">
    <source>
        <dbReference type="ARBA" id="ARBA00022475"/>
    </source>
</evidence>
<dbReference type="GO" id="GO:0032880">
    <property type="term" value="P:regulation of protein localization"/>
    <property type="evidence" value="ECO:0007669"/>
    <property type="project" value="TreeGrafter"/>
</dbReference>
<dbReference type="KEGG" id="pxu:106118405"/>
<evidence type="ECO:0000256" key="6">
    <source>
        <dbReference type="ARBA" id="ARBA00022989"/>
    </source>
</evidence>
<evidence type="ECO:0000256" key="8">
    <source>
        <dbReference type="ARBA" id="ARBA00023136"/>
    </source>
</evidence>
<keyword evidence="9" id="KW-0325">Glycoprotein</keyword>
<dbReference type="InterPro" id="IPR019306">
    <property type="entry name" value="TMEM231"/>
</dbReference>
<sequence length="305" mass="35934">MGLCNLYSHSVEIKYKSYFLSKATLFTLIITALNIILPFIVAYRSRGFWLKSHSFYEQPVVRPTYEYLLVVTTLDPSESIICGDATNLKLDKLNDENCAETQIQEYDYNADGRSDMLHFQFAFNVPPKHAITSIVLILGIDLQLQTNCEMHMQALATINSQFVIPPSRFHYNGDLKFYQKSHLPCLKNVIDTRYNISLFNIPYKQGDFIQHILQKYFKRTATTQVKKLFSISHTGNTEVLNINIHLEVPEMHIRYQPSIMQEFKWAWPQYLSLVVIFYWLFNEIKKFVFYKRLLMAWEVVPWKVR</sequence>
<evidence type="ECO:0000256" key="11">
    <source>
        <dbReference type="ARBA" id="ARBA00024803"/>
    </source>
</evidence>
<dbReference type="Proteomes" id="UP000694872">
    <property type="component" value="Unplaced"/>
</dbReference>
<dbReference type="GO" id="GO:0035869">
    <property type="term" value="C:ciliary transition zone"/>
    <property type="evidence" value="ECO:0007669"/>
    <property type="project" value="TreeGrafter"/>
</dbReference>
<comment type="function">
    <text evidence="11">Transmembrane component of the tectonic-like complex, a complex localized at the transition zone of primary cilia and acting as a barrier that prevents diffusion of transmembrane proteins between the cilia and plasma membranes. Required for ciliogenesis and sonic hedgehog/SHH signaling.</text>
</comment>
<keyword evidence="8 12" id="KW-0472">Membrane</keyword>
<dbReference type="RefSeq" id="XP_013168527.1">
    <property type="nucleotide sequence ID" value="XM_013313073.1"/>
</dbReference>
<keyword evidence="4" id="KW-1003">Cell membrane</keyword>
<feature type="transmembrane region" description="Helical" evidence="12">
    <location>
        <begin position="263"/>
        <end position="281"/>
    </location>
</feature>
<keyword evidence="10" id="KW-0966">Cell projection</keyword>
<dbReference type="GO" id="GO:0060170">
    <property type="term" value="C:ciliary membrane"/>
    <property type="evidence" value="ECO:0007669"/>
    <property type="project" value="UniProtKB-SubCell"/>
</dbReference>
<evidence type="ECO:0000256" key="5">
    <source>
        <dbReference type="ARBA" id="ARBA00022692"/>
    </source>
</evidence>
<evidence type="ECO:0000256" key="2">
    <source>
        <dbReference type="ARBA" id="ARBA00009082"/>
    </source>
</evidence>
<comment type="similarity">
    <text evidence="2">Belongs to the TMEM231 family.</text>
</comment>
<evidence type="ECO:0000256" key="12">
    <source>
        <dbReference type="SAM" id="Phobius"/>
    </source>
</evidence>